<name>A0A9D4KTP4_DREPO</name>
<dbReference type="Proteomes" id="UP000828390">
    <property type="component" value="Unassembled WGS sequence"/>
</dbReference>
<reference evidence="1" key="1">
    <citation type="journal article" date="2019" name="bioRxiv">
        <title>The Genome of the Zebra Mussel, Dreissena polymorpha: A Resource for Invasive Species Research.</title>
        <authorList>
            <person name="McCartney M.A."/>
            <person name="Auch B."/>
            <person name="Kono T."/>
            <person name="Mallez S."/>
            <person name="Zhang Y."/>
            <person name="Obille A."/>
            <person name="Becker A."/>
            <person name="Abrahante J.E."/>
            <person name="Garbe J."/>
            <person name="Badalamenti J.P."/>
            <person name="Herman A."/>
            <person name="Mangelson H."/>
            <person name="Liachko I."/>
            <person name="Sullivan S."/>
            <person name="Sone E.D."/>
            <person name="Koren S."/>
            <person name="Silverstein K.A.T."/>
            <person name="Beckman K.B."/>
            <person name="Gohl D.M."/>
        </authorList>
    </citation>
    <scope>NUCLEOTIDE SEQUENCE</scope>
    <source>
        <strain evidence="1">Duluth1</strain>
        <tissue evidence="1">Whole animal</tissue>
    </source>
</reference>
<sequence>MGITRIIHLLQDWESRQLSPSNTHSTRGSQVAYIERNLIHSAQIRGSQGAYIERNLIHSAQIRGSQVAYIERNLIHPAQISLNEAHFIVIP</sequence>
<organism evidence="1 2">
    <name type="scientific">Dreissena polymorpha</name>
    <name type="common">Zebra mussel</name>
    <name type="synonym">Mytilus polymorpha</name>
    <dbReference type="NCBI Taxonomy" id="45954"/>
    <lineage>
        <taxon>Eukaryota</taxon>
        <taxon>Metazoa</taxon>
        <taxon>Spiralia</taxon>
        <taxon>Lophotrochozoa</taxon>
        <taxon>Mollusca</taxon>
        <taxon>Bivalvia</taxon>
        <taxon>Autobranchia</taxon>
        <taxon>Heteroconchia</taxon>
        <taxon>Euheterodonta</taxon>
        <taxon>Imparidentia</taxon>
        <taxon>Neoheterodontei</taxon>
        <taxon>Myida</taxon>
        <taxon>Dreissenoidea</taxon>
        <taxon>Dreissenidae</taxon>
        <taxon>Dreissena</taxon>
    </lineage>
</organism>
<comment type="caution">
    <text evidence="1">The sequence shown here is derived from an EMBL/GenBank/DDBJ whole genome shotgun (WGS) entry which is preliminary data.</text>
</comment>
<protein>
    <submittedName>
        <fullName evidence="1">Uncharacterized protein</fullName>
    </submittedName>
</protein>
<keyword evidence="2" id="KW-1185">Reference proteome</keyword>
<evidence type="ECO:0000313" key="2">
    <source>
        <dbReference type="Proteomes" id="UP000828390"/>
    </source>
</evidence>
<dbReference type="EMBL" id="JAIWYP010000003">
    <property type="protein sequence ID" value="KAH3845888.1"/>
    <property type="molecule type" value="Genomic_DNA"/>
</dbReference>
<accession>A0A9D4KTP4</accession>
<reference evidence="1" key="2">
    <citation type="submission" date="2020-11" db="EMBL/GenBank/DDBJ databases">
        <authorList>
            <person name="McCartney M.A."/>
            <person name="Auch B."/>
            <person name="Kono T."/>
            <person name="Mallez S."/>
            <person name="Becker A."/>
            <person name="Gohl D.M."/>
            <person name="Silverstein K.A.T."/>
            <person name="Koren S."/>
            <person name="Bechman K.B."/>
            <person name="Herman A."/>
            <person name="Abrahante J.E."/>
            <person name="Garbe J."/>
        </authorList>
    </citation>
    <scope>NUCLEOTIDE SEQUENCE</scope>
    <source>
        <strain evidence="1">Duluth1</strain>
        <tissue evidence="1">Whole animal</tissue>
    </source>
</reference>
<gene>
    <name evidence="1" type="ORF">DPMN_088178</name>
</gene>
<dbReference type="AlphaFoldDB" id="A0A9D4KTP4"/>
<evidence type="ECO:0000313" key="1">
    <source>
        <dbReference type="EMBL" id="KAH3845888.1"/>
    </source>
</evidence>
<proteinExistence type="predicted"/>